<name>A0ABR3EN58_9AGAR</name>
<feature type="non-terminal residue" evidence="1">
    <location>
        <position position="68"/>
    </location>
</feature>
<dbReference type="EMBL" id="JBAHYK010002858">
    <property type="protein sequence ID" value="KAL0564319.1"/>
    <property type="molecule type" value="Genomic_DNA"/>
</dbReference>
<dbReference type="Proteomes" id="UP001465976">
    <property type="component" value="Unassembled WGS sequence"/>
</dbReference>
<proteinExistence type="predicted"/>
<keyword evidence="2" id="KW-1185">Reference proteome</keyword>
<protein>
    <submittedName>
        <fullName evidence="1">Uncharacterized protein</fullName>
    </submittedName>
</protein>
<organism evidence="1 2">
    <name type="scientific">Marasmius crinis-equi</name>
    <dbReference type="NCBI Taxonomy" id="585013"/>
    <lineage>
        <taxon>Eukaryota</taxon>
        <taxon>Fungi</taxon>
        <taxon>Dikarya</taxon>
        <taxon>Basidiomycota</taxon>
        <taxon>Agaricomycotina</taxon>
        <taxon>Agaricomycetes</taxon>
        <taxon>Agaricomycetidae</taxon>
        <taxon>Agaricales</taxon>
        <taxon>Marasmiineae</taxon>
        <taxon>Marasmiaceae</taxon>
        <taxon>Marasmius</taxon>
    </lineage>
</organism>
<sequence>METLPTTRSHLLSQNYACKPWKIASQSKIARSVQHLHIGGTFLRKRYGQSHCSYYVLAIPSPRPSDAQ</sequence>
<reference evidence="1 2" key="1">
    <citation type="submission" date="2024-02" db="EMBL/GenBank/DDBJ databases">
        <title>A draft genome for the cacao thread blight pathogen Marasmius crinis-equi.</title>
        <authorList>
            <person name="Cohen S.P."/>
            <person name="Baruah I.K."/>
            <person name="Amoako-Attah I."/>
            <person name="Bukari Y."/>
            <person name="Meinhardt L.W."/>
            <person name="Bailey B.A."/>
        </authorList>
    </citation>
    <scope>NUCLEOTIDE SEQUENCE [LARGE SCALE GENOMIC DNA]</scope>
    <source>
        <strain evidence="1 2">GH-76</strain>
    </source>
</reference>
<evidence type="ECO:0000313" key="2">
    <source>
        <dbReference type="Proteomes" id="UP001465976"/>
    </source>
</evidence>
<evidence type="ECO:0000313" key="1">
    <source>
        <dbReference type="EMBL" id="KAL0564319.1"/>
    </source>
</evidence>
<comment type="caution">
    <text evidence="1">The sequence shown here is derived from an EMBL/GenBank/DDBJ whole genome shotgun (WGS) entry which is preliminary data.</text>
</comment>
<accession>A0ABR3EN58</accession>
<gene>
    <name evidence="1" type="ORF">V5O48_017728</name>
</gene>